<reference evidence="4 5" key="1">
    <citation type="submission" date="2019-09" db="EMBL/GenBank/DDBJ databases">
        <authorList>
            <person name="Depoorter E."/>
        </authorList>
    </citation>
    <scope>NUCLEOTIDE SEQUENCE [LARGE SCALE GENOMIC DNA]</scope>
    <source>
        <strain evidence="4">LMG 20980</strain>
    </source>
</reference>
<evidence type="ECO:0000313" key="5">
    <source>
        <dbReference type="Proteomes" id="UP000494201"/>
    </source>
</evidence>
<feature type="region of interest" description="Disordered" evidence="1">
    <location>
        <begin position="8"/>
        <end position="64"/>
    </location>
</feature>
<evidence type="ECO:0000259" key="2">
    <source>
        <dbReference type="Pfam" id="PF12773"/>
    </source>
</evidence>
<dbReference type="RefSeq" id="WP_174926782.1">
    <property type="nucleotide sequence ID" value="NZ_CABVLY010000012.1"/>
</dbReference>
<evidence type="ECO:0000313" key="4">
    <source>
        <dbReference type="EMBL" id="VVU50701.1"/>
    </source>
</evidence>
<dbReference type="InterPro" id="IPR025874">
    <property type="entry name" value="DZR"/>
</dbReference>
<accession>A0A6P2GC64</accession>
<dbReference type="EMBL" id="JAFCIQ010000028">
    <property type="protein sequence ID" value="MBM2770525.1"/>
    <property type="molecule type" value="Genomic_DNA"/>
</dbReference>
<dbReference type="Pfam" id="PF12773">
    <property type="entry name" value="DZR"/>
    <property type="match status" value="1"/>
</dbReference>
<reference evidence="3 6" key="2">
    <citation type="submission" date="2021-02" db="EMBL/GenBank/DDBJ databases">
        <title>Draft genome of the type strains Burkholderia anthina DSM16086.</title>
        <authorList>
            <person name="Hertel R."/>
            <person name="Meissner J."/>
            <person name="Poehlein A."/>
            <person name="Daniel R."/>
            <person name="Commichau F.M."/>
        </authorList>
    </citation>
    <scope>NUCLEOTIDE SEQUENCE [LARGE SCALE GENOMIC DNA]</scope>
    <source>
        <strain evidence="3 6">DSM 16086</strain>
    </source>
</reference>
<gene>
    <name evidence="4" type="ORF">BAN20980_03419</name>
    <name evidence="3" type="ORF">JQK92_29380</name>
</gene>
<dbReference type="GeneID" id="56501466"/>
<proteinExistence type="predicted"/>
<name>A0A6P2GC64_9BURK</name>
<feature type="compositionally biased region" description="Basic and acidic residues" evidence="1">
    <location>
        <begin position="31"/>
        <end position="48"/>
    </location>
</feature>
<keyword evidence="6" id="KW-1185">Reference proteome</keyword>
<dbReference type="Proteomes" id="UP000755577">
    <property type="component" value="Unassembled WGS sequence"/>
</dbReference>
<evidence type="ECO:0000313" key="6">
    <source>
        <dbReference type="Proteomes" id="UP000755577"/>
    </source>
</evidence>
<dbReference type="EMBL" id="CABVLY010000012">
    <property type="protein sequence ID" value="VVU50701.1"/>
    <property type="molecule type" value="Genomic_DNA"/>
</dbReference>
<dbReference type="AlphaFoldDB" id="A0A6P2GC64"/>
<dbReference type="Proteomes" id="UP000494201">
    <property type="component" value="Unassembled WGS sequence"/>
</dbReference>
<organism evidence="4 5">
    <name type="scientific">Burkholderia anthina</name>
    <dbReference type="NCBI Taxonomy" id="179879"/>
    <lineage>
        <taxon>Bacteria</taxon>
        <taxon>Pseudomonadati</taxon>
        <taxon>Pseudomonadota</taxon>
        <taxon>Betaproteobacteria</taxon>
        <taxon>Burkholderiales</taxon>
        <taxon>Burkholderiaceae</taxon>
        <taxon>Burkholderia</taxon>
        <taxon>Burkholderia cepacia complex</taxon>
    </lineage>
</organism>
<evidence type="ECO:0000256" key="1">
    <source>
        <dbReference type="SAM" id="MobiDB-lite"/>
    </source>
</evidence>
<sequence>MRFLKRILGGHGGGHGGGHHGNHGGGQHGSHGAEGHGSHDARGRDRHGWGRQSQPDAQGGNAPLRQHACAGCGALNAADARFCAQCGTSQRGNACSRCHAALAADARFCPSCGTQAGRA</sequence>
<protein>
    <submittedName>
        <fullName evidence="4">Double zinc ribbon domain protein</fullName>
    </submittedName>
    <submittedName>
        <fullName evidence="3">Zinc ribbon domain-containing protein</fullName>
    </submittedName>
</protein>
<evidence type="ECO:0000313" key="3">
    <source>
        <dbReference type="EMBL" id="MBM2770525.1"/>
    </source>
</evidence>
<feature type="domain" description="DZANK-type" evidence="2">
    <location>
        <begin position="69"/>
        <end position="113"/>
    </location>
</feature>